<reference evidence="2 3" key="1">
    <citation type="submission" date="2019-12" db="EMBL/GenBank/DDBJ databases">
        <title>Isolation and characterization of three novel carbon monoxide-oxidizing members of Halobacteria from salione crusts and soils.</title>
        <authorList>
            <person name="Myers M.R."/>
            <person name="King G.M."/>
        </authorList>
    </citation>
    <scope>NUCLEOTIDE SEQUENCE [LARGE SCALE GENOMIC DNA]</scope>
    <source>
        <strain evidence="2 3">WSA2</strain>
    </source>
</reference>
<feature type="transmembrane region" description="Helical" evidence="1">
    <location>
        <begin position="119"/>
        <end position="138"/>
    </location>
</feature>
<dbReference type="Proteomes" id="UP000437065">
    <property type="component" value="Unassembled WGS sequence"/>
</dbReference>
<keyword evidence="1" id="KW-0812">Transmembrane</keyword>
<gene>
    <name evidence="2" type="ORF">GRX01_14155</name>
</gene>
<name>A0A6B0SV43_9EURY</name>
<comment type="caution">
    <text evidence="2">The sequence shown here is derived from an EMBL/GenBank/DDBJ whole genome shotgun (WGS) entry which is preliminary data.</text>
</comment>
<dbReference type="AlphaFoldDB" id="A0A6B0SV43"/>
<evidence type="ECO:0000313" key="3">
    <source>
        <dbReference type="Proteomes" id="UP000437065"/>
    </source>
</evidence>
<feature type="transmembrane region" description="Helical" evidence="1">
    <location>
        <begin position="47"/>
        <end position="67"/>
    </location>
</feature>
<dbReference type="RefSeq" id="WP_159668812.1">
    <property type="nucleotide sequence ID" value="NZ_WUUS01000009.1"/>
</dbReference>
<protein>
    <submittedName>
        <fullName evidence="2">Uncharacterized protein</fullName>
    </submittedName>
</protein>
<feature type="transmembrane region" description="Helical" evidence="1">
    <location>
        <begin position="79"/>
        <end position="99"/>
    </location>
</feature>
<keyword evidence="1" id="KW-1133">Transmembrane helix</keyword>
<keyword evidence="3" id="KW-1185">Reference proteome</keyword>
<evidence type="ECO:0000256" key="1">
    <source>
        <dbReference type="SAM" id="Phobius"/>
    </source>
</evidence>
<proteinExistence type="predicted"/>
<accession>A0A6B0SV43</accession>
<evidence type="ECO:0000313" key="2">
    <source>
        <dbReference type="EMBL" id="MXR42477.1"/>
    </source>
</evidence>
<dbReference type="EMBL" id="WUUS01000009">
    <property type="protein sequence ID" value="MXR42477.1"/>
    <property type="molecule type" value="Genomic_DNA"/>
</dbReference>
<organism evidence="2 3">
    <name type="scientific">Halobaculum saliterrae</name>
    <dbReference type="NCBI Taxonomy" id="2073113"/>
    <lineage>
        <taxon>Archaea</taxon>
        <taxon>Methanobacteriati</taxon>
        <taxon>Methanobacteriota</taxon>
        <taxon>Stenosarchaea group</taxon>
        <taxon>Halobacteria</taxon>
        <taxon>Halobacteriales</taxon>
        <taxon>Haloferacaceae</taxon>
        <taxon>Halobaculum</taxon>
    </lineage>
</organism>
<sequence>MEPLTAPFVGVAVAVLAGAAAGVPFMGTAAARRALRPFGGGPDGDDPYAAAGVFVGLSIAYAGLVVLTGETAVGAGPLGLTLTLLLPFAFGVAAATAWLPSAGVEWRPAGEARTDATVTFAAFLATLTATTAGGWLLLG</sequence>
<keyword evidence="1" id="KW-0472">Membrane</keyword>